<name>A0A9N7TZL6_PLEPL</name>
<proteinExistence type="predicted"/>
<protein>
    <submittedName>
        <fullName evidence="1">Uncharacterized protein</fullName>
    </submittedName>
</protein>
<sequence>MHRTPENLWTFSGDCGEVALNLELVPFVGPGATSQTAVDGAAEPGVNVSQGDRCLSSHVSGDEHLSLGILFQLLPLHAFPNLNPASPTVAAAMCADITVQAATHRLL</sequence>
<accession>A0A9N7TZL6</accession>
<keyword evidence="2" id="KW-1185">Reference proteome</keyword>
<evidence type="ECO:0000313" key="2">
    <source>
        <dbReference type="Proteomes" id="UP001153269"/>
    </source>
</evidence>
<gene>
    <name evidence="1" type="ORF">PLEPLA_LOCUS9743</name>
</gene>
<dbReference type="EMBL" id="CADEAL010000548">
    <property type="protein sequence ID" value="CAB1421855.1"/>
    <property type="molecule type" value="Genomic_DNA"/>
</dbReference>
<dbReference type="AlphaFoldDB" id="A0A9N7TZL6"/>
<dbReference type="Proteomes" id="UP001153269">
    <property type="component" value="Unassembled WGS sequence"/>
</dbReference>
<comment type="caution">
    <text evidence="1">The sequence shown here is derived from an EMBL/GenBank/DDBJ whole genome shotgun (WGS) entry which is preliminary data.</text>
</comment>
<evidence type="ECO:0000313" key="1">
    <source>
        <dbReference type="EMBL" id="CAB1421855.1"/>
    </source>
</evidence>
<organism evidence="1 2">
    <name type="scientific">Pleuronectes platessa</name>
    <name type="common">European plaice</name>
    <dbReference type="NCBI Taxonomy" id="8262"/>
    <lineage>
        <taxon>Eukaryota</taxon>
        <taxon>Metazoa</taxon>
        <taxon>Chordata</taxon>
        <taxon>Craniata</taxon>
        <taxon>Vertebrata</taxon>
        <taxon>Euteleostomi</taxon>
        <taxon>Actinopterygii</taxon>
        <taxon>Neopterygii</taxon>
        <taxon>Teleostei</taxon>
        <taxon>Neoteleostei</taxon>
        <taxon>Acanthomorphata</taxon>
        <taxon>Carangaria</taxon>
        <taxon>Pleuronectiformes</taxon>
        <taxon>Pleuronectoidei</taxon>
        <taxon>Pleuronectidae</taxon>
        <taxon>Pleuronectes</taxon>
    </lineage>
</organism>
<reference evidence="1" key="1">
    <citation type="submission" date="2020-03" db="EMBL/GenBank/DDBJ databases">
        <authorList>
            <person name="Weist P."/>
        </authorList>
    </citation>
    <scope>NUCLEOTIDE SEQUENCE</scope>
</reference>